<comment type="caution">
    <text evidence="1">The sequence shown here is derived from an EMBL/GenBank/DDBJ whole genome shotgun (WGS) entry which is preliminary data.</text>
</comment>
<reference evidence="1" key="1">
    <citation type="submission" date="2021-01" db="EMBL/GenBank/DDBJ databases">
        <authorList>
            <person name="Kaushik A."/>
        </authorList>
    </citation>
    <scope>NUCLEOTIDE SEQUENCE</scope>
    <source>
        <strain evidence="1">AG2-2IIIB</strain>
    </source>
</reference>
<sequence>GYLLARAICCHSPPSCGLSYICARSLRL</sequence>
<evidence type="ECO:0000313" key="2">
    <source>
        <dbReference type="Proteomes" id="UP000663843"/>
    </source>
</evidence>
<protein>
    <submittedName>
        <fullName evidence="1">Uncharacterized protein</fullName>
    </submittedName>
</protein>
<dbReference type="Proteomes" id="UP000663843">
    <property type="component" value="Unassembled WGS sequence"/>
</dbReference>
<dbReference type="EMBL" id="CAJMWT010005744">
    <property type="protein sequence ID" value="CAE6509082.1"/>
    <property type="molecule type" value="Genomic_DNA"/>
</dbReference>
<accession>A0A8H3D198</accession>
<proteinExistence type="predicted"/>
<name>A0A8H3D198_9AGAM</name>
<feature type="non-terminal residue" evidence="1">
    <location>
        <position position="28"/>
    </location>
</feature>
<dbReference type="AlphaFoldDB" id="A0A8H3D198"/>
<organism evidence="1 2">
    <name type="scientific">Rhizoctonia solani</name>
    <dbReference type="NCBI Taxonomy" id="456999"/>
    <lineage>
        <taxon>Eukaryota</taxon>
        <taxon>Fungi</taxon>
        <taxon>Dikarya</taxon>
        <taxon>Basidiomycota</taxon>
        <taxon>Agaricomycotina</taxon>
        <taxon>Agaricomycetes</taxon>
        <taxon>Cantharellales</taxon>
        <taxon>Ceratobasidiaceae</taxon>
        <taxon>Rhizoctonia</taxon>
    </lineage>
</organism>
<evidence type="ECO:0000313" key="1">
    <source>
        <dbReference type="EMBL" id="CAE6509082.1"/>
    </source>
</evidence>
<gene>
    <name evidence="1" type="ORF">RDB_LOCUS149897</name>
</gene>